<accession>A0ABT8QYY0</accession>
<name>A0ABT8QYY0_9BACT</name>
<keyword evidence="2" id="KW-1185">Reference proteome</keyword>
<dbReference type="EMBL" id="JAUKPO010000001">
    <property type="protein sequence ID" value="MDO1444611.1"/>
    <property type="molecule type" value="Genomic_DNA"/>
</dbReference>
<protein>
    <submittedName>
        <fullName evidence="1">Uncharacterized protein</fullName>
    </submittedName>
</protein>
<evidence type="ECO:0000313" key="1">
    <source>
        <dbReference type="EMBL" id="MDO1444611.1"/>
    </source>
</evidence>
<comment type="caution">
    <text evidence="1">The sequence shown here is derived from an EMBL/GenBank/DDBJ whole genome shotgun (WGS) entry which is preliminary data.</text>
</comment>
<organism evidence="1 2">
    <name type="scientific">Rhodocytophaga aerolata</name>
    <dbReference type="NCBI Taxonomy" id="455078"/>
    <lineage>
        <taxon>Bacteria</taxon>
        <taxon>Pseudomonadati</taxon>
        <taxon>Bacteroidota</taxon>
        <taxon>Cytophagia</taxon>
        <taxon>Cytophagales</taxon>
        <taxon>Rhodocytophagaceae</taxon>
        <taxon>Rhodocytophaga</taxon>
    </lineage>
</organism>
<dbReference type="RefSeq" id="WP_302035417.1">
    <property type="nucleotide sequence ID" value="NZ_JAUKPO010000001.1"/>
</dbReference>
<proteinExistence type="predicted"/>
<dbReference type="Proteomes" id="UP001168528">
    <property type="component" value="Unassembled WGS sequence"/>
</dbReference>
<reference evidence="1" key="1">
    <citation type="submission" date="2023-07" db="EMBL/GenBank/DDBJ databases">
        <title>The genome sequence of Rhodocytophaga aerolata KACC 12507.</title>
        <authorList>
            <person name="Zhang X."/>
        </authorList>
    </citation>
    <scope>NUCLEOTIDE SEQUENCE</scope>
    <source>
        <strain evidence="1">KACC 12507</strain>
    </source>
</reference>
<sequence length="106" mass="11965">MEKNRCIGSTGNVTCYFTGRIPNKGGTAMPLNILWEEVFINNTSLSFFNKEGGLQSPILYYYRGVIEGNIAALHGLRLARVSDDMSRLKGFNGNNYLEIMKFNYLD</sequence>
<evidence type="ECO:0000313" key="2">
    <source>
        <dbReference type="Proteomes" id="UP001168528"/>
    </source>
</evidence>
<gene>
    <name evidence="1" type="ORF">Q0590_00030</name>
</gene>